<evidence type="ECO:0000313" key="10">
    <source>
        <dbReference type="EMBL" id="MFM0006262.1"/>
    </source>
</evidence>
<evidence type="ECO:0000256" key="6">
    <source>
        <dbReference type="ARBA" id="ARBA00022777"/>
    </source>
</evidence>
<dbReference type="InterPro" id="IPR005467">
    <property type="entry name" value="His_kinase_dom"/>
</dbReference>
<keyword evidence="3" id="KW-0597">Phosphoprotein</keyword>
<dbReference type="SUPFAM" id="SSF55874">
    <property type="entry name" value="ATPase domain of HSP90 chaperone/DNA topoisomerase II/histidine kinase"/>
    <property type="match status" value="1"/>
</dbReference>
<evidence type="ECO:0000256" key="4">
    <source>
        <dbReference type="ARBA" id="ARBA00022679"/>
    </source>
</evidence>
<evidence type="ECO:0000256" key="7">
    <source>
        <dbReference type="ARBA" id="ARBA00022840"/>
    </source>
</evidence>
<dbReference type="InterPro" id="IPR003661">
    <property type="entry name" value="HisK_dim/P_dom"/>
</dbReference>
<evidence type="ECO:0000256" key="2">
    <source>
        <dbReference type="ARBA" id="ARBA00012438"/>
    </source>
</evidence>
<dbReference type="PANTHER" id="PTHR43065">
    <property type="entry name" value="SENSOR HISTIDINE KINASE"/>
    <property type="match status" value="1"/>
</dbReference>
<proteinExistence type="predicted"/>
<dbReference type="EC" id="2.7.13.3" evidence="2"/>
<dbReference type="CDD" id="cd00082">
    <property type="entry name" value="HisKA"/>
    <property type="match status" value="1"/>
</dbReference>
<keyword evidence="5" id="KW-0547">Nucleotide-binding</keyword>
<dbReference type="GO" id="GO:0005524">
    <property type="term" value="F:ATP binding"/>
    <property type="evidence" value="ECO:0007669"/>
    <property type="project" value="UniProtKB-KW"/>
</dbReference>
<evidence type="ECO:0000256" key="5">
    <source>
        <dbReference type="ARBA" id="ARBA00022741"/>
    </source>
</evidence>
<evidence type="ECO:0000256" key="8">
    <source>
        <dbReference type="ARBA" id="ARBA00023012"/>
    </source>
</evidence>
<evidence type="ECO:0000256" key="3">
    <source>
        <dbReference type="ARBA" id="ARBA00022553"/>
    </source>
</evidence>
<dbReference type="EMBL" id="JAQQEZ010000038">
    <property type="protein sequence ID" value="MFM0006262.1"/>
    <property type="molecule type" value="Genomic_DNA"/>
</dbReference>
<keyword evidence="7 10" id="KW-0067">ATP-binding</keyword>
<keyword evidence="4" id="KW-0808">Transferase</keyword>
<feature type="domain" description="Histidine kinase" evidence="9">
    <location>
        <begin position="99"/>
        <end position="315"/>
    </location>
</feature>
<name>A0ABW9B081_9BURK</name>
<organism evidence="10 11">
    <name type="scientific">Paraburkholderia dipogonis</name>
    <dbReference type="NCBI Taxonomy" id="1211383"/>
    <lineage>
        <taxon>Bacteria</taxon>
        <taxon>Pseudomonadati</taxon>
        <taxon>Pseudomonadota</taxon>
        <taxon>Betaproteobacteria</taxon>
        <taxon>Burkholderiales</taxon>
        <taxon>Burkholderiaceae</taxon>
        <taxon>Paraburkholderia</taxon>
    </lineage>
</organism>
<dbReference type="Pfam" id="PF02518">
    <property type="entry name" value="HATPase_c"/>
    <property type="match status" value="1"/>
</dbReference>
<keyword evidence="8" id="KW-0902">Two-component regulatory system</keyword>
<dbReference type="Proteomes" id="UP001629230">
    <property type="component" value="Unassembled WGS sequence"/>
</dbReference>
<accession>A0ABW9B081</accession>
<keyword evidence="11" id="KW-1185">Reference proteome</keyword>
<dbReference type="PROSITE" id="PS50109">
    <property type="entry name" value="HIS_KIN"/>
    <property type="match status" value="1"/>
</dbReference>
<dbReference type="RefSeq" id="WP_408180821.1">
    <property type="nucleotide sequence ID" value="NZ_JAQQEZ010000038.1"/>
</dbReference>
<dbReference type="InterPro" id="IPR036890">
    <property type="entry name" value="HATPase_C_sf"/>
</dbReference>
<evidence type="ECO:0000256" key="1">
    <source>
        <dbReference type="ARBA" id="ARBA00000085"/>
    </source>
</evidence>
<dbReference type="SMART" id="SM00388">
    <property type="entry name" value="HisKA"/>
    <property type="match status" value="1"/>
</dbReference>
<comment type="catalytic activity">
    <reaction evidence="1">
        <text>ATP + protein L-histidine = ADP + protein N-phospho-L-histidine.</text>
        <dbReference type="EC" id="2.7.13.3"/>
    </reaction>
</comment>
<dbReference type="PRINTS" id="PR00344">
    <property type="entry name" value="BCTRLSENSOR"/>
</dbReference>
<dbReference type="Pfam" id="PF00512">
    <property type="entry name" value="HisKA"/>
    <property type="match status" value="1"/>
</dbReference>
<reference evidence="10 11" key="1">
    <citation type="journal article" date="2024" name="Chem. Sci.">
        <title>Discovery of megapolipeptins by genome mining of a Burkholderiales bacteria collection.</title>
        <authorList>
            <person name="Paulo B.S."/>
            <person name="Recchia M.J.J."/>
            <person name="Lee S."/>
            <person name="Fergusson C.H."/>
            <person name="Romanowski S.B."/>
            <person name="Hernandez A."/>
            <person name="Krull N."/>
            <person name="Liu D.Y."/>
            <person name="Cavanagh H."/>
            <person name="Bos A."/>
            <person name="Gray C.A."/>
            <person name="Murphy B.T."/>
            <person name="Linington R.G."/>
            <person name="Eustaquio A.S."/>
        </authorList>
    </citation>
    <scope>NUCLEOTIDE SEQUENCE [LARGE SCALE GENOMIC DNA]</scope>
    <source>
        <strain evidence="10 11">RL17-350-BIC-A</strain>
    </source>
</reference>
<gene>
    <name evidence="10" type="ORF">PQR57_35410</name>
</gene>
<dbReference type="Gene3D" id="3.30.565.10">
    <property type="entry name" value="Histidine kinase-like ATPase, C-terminal domain"/>
    <property type="match status" value="1"/>
</dbReference>
<comment type="caution">
    <text evidence="10">The sequence shown here is derived from an EMBL/GenBank/DDBJ whole genome shotgun (WGS) entry which is preliminary data.</text>
</comment>
<dbReference type="Gene3D" id="1.10.287.130">
    <property type="match status" value="1"/>
</dbReference>
<dbReference type="InterPro" id="IPR036097">
    <property type="entry name" value="HisK_dim/P_sf"/>
</dbReference>
<dbReference type="SMART" id="SM00387">
    <property type="entry name" value="HATPase_c"/>
    <property type="match status" value="1"/>
</dbReference>
<dbReference type="InterPro" id="IPR004358">
    <property type="entry name" value="Sig_transdc_His_kin-like_C"/>
</dbReference>
<dbReference type="SUPFAM" id="SSF47384">
    <property type="entry name" value="Homodimeric domain of signal transducing histidine kinase"/>
    <property type="match status" value="1"/>
</dbReference>
<protein>
    <recommendedName>
        <fullName evidence="2">histidine kinase</fullName>
        <ecNumber evidence="2">2.7.13.3</ecNumber>
    </recommendedName>
</protein>
<dbReference type="PANTHER" id="PTHR43065:SF10">
    <property type="entry name" value="PEROXIDE STRESS-ACTIVATED HISTIDINE KINASE MAK3"/>
    <property type="match status" value="1"/>
</dbReference>
<evidence type="ECO:0000313" key="11">
    <source>
        <dbReference type="Proteomes" id="UP001629230"/>
    </source>
</evidence>
<dbReference type="InterPro" id="IPR003594">
    <property type="entry name" value="HATPase_dom"/>
</dbReference>
<sequence>MQFEIHNAPSASELDDDTPEFANAVFDLARAEDGSRASVLIGVVMFEAGGSEGVGFVLDLAGRKRAEAEARESERRYHEVQMELAHSNRAATMGQLTASIAHEVQQPITAVATYASAALRWLDVKPASLEEVRQALDGILYEATRAGGIVSGIRDLVRKAPPRKDRVDINETVRAVLELTRGEAAKNDVSVLTVLGDGLPLVLGDRVQLQQVMLNLIINAVEAMSEMSMGPRELLISTTADSSNGVSIAVRDSGPGLPEEGNERAFDPFYTTKADGLGMGLSICRSIVETHGGRLWASANAPRGAVFQLVLPSGEIKHVPALFSTAG</sequence>
<evidence type="ECO:0000259" key="9">
    <source>
        <dbReference type="PROSITE" id="PS50109"/>
    </source>
</evidence>
<keyword evidence="6" id="KW-0418">Kinase</keyword>